<proteinExistence type="predicted"/>
<dbReference type="Gramene" id="AET4Gv20331200.8">
    <property type="protein sequence ID" value="AET4Gv20331200.8"/>
    <property type="gene ID" value="AET4Gv20331200"/>
</dbReference>
<reference evidence="2" key="3">
    <citation type="journal article" date="2017" name="Nature">
        <title>Genome sequence of the progenitor of the wheat D genome Aegilops tauschii.</title>
        <authorList>
            <person name="Luo M.C."/>
            <person name="Gu Y.Q."/>
            <person name="Puiu D."/>
            <person name="Wang H."/>
            <person name="Twardziok S.O."/>
            <person name="Deal K.R."/>
            <person name="Huo N."/>
            <person name="Zhu T."/>
            <person name="Wang L."/>
            <person name="Wang Y."/>
            <person name="McGuire P.E."/>
            <person name="Liu S."/>
            <person name="Long H."/>
            <person name="Ramasamy R.K."/>
            <person name="Rodriguez J.C."/>
            <person name="Van S.L."/>
            <person name="Yuan L."/>
            <person name="Wang Z."/>
            <person name="Xia Z."/>
            <person name="Xiao L."/>
            <person name="Anderson O.D."/>
            <person name="Ouyang S."/>
            <person name="Liang Y."/>
            <person name="Zimin A.V."/>
            <person name="Pertea G."/>
            <person name="Qi P."/>
            <person name="Bennetzen J.L."/>
            <person name="Dai X."/>
            <person name="Dawson M.W."/>
            <person name="Muller H.G."/>
            <person name="Kugler K."/>
            <person name="Rivarola-Duarte L."/>
            <person name="Spannagl M."/>
            <person name="Mayer K.F.X."/>
            <person name="Lu F.H."/>
            <person name="Bevan M.W."/>
            <person name="Leroy P."/>
            <person name="Li P."/>
            <person name="You F.M."/>
            <person name="Sun Q."/>
            <person name="Liu Z."/>
            <person name="Lyons E."/>
            <person name="Wicker T."/>
            <person name="Salzberg S.L."/>
            <person name="Devos K.M."/>
            <person name="Dvorak J."/>
        </authorList>
    </citation>
    <scope>NUCLEOTIDE SEQUENCE [LARGE SCALE GENOMIC DNA]</scope>
    <source>
        <strain evidence="2">cv. AL8/78</strain>
    </source>
</reference>
<feature type="compositionally biased region" description="Pro residues" evidence="1">
    <location>
        <begin position="49"/>
        <end position="60"/>
    </location>
</feature>
<reference evidence="3" key="1">
    <citation type="journal article" date="2014" name="Science">
        <title>Ancient hybridizations among the ancestral genomes of bread wheat.</title>
        <authorList>
            <consortium name="International Wheat Genome Sequencing Consortium,"/>
            <person name="Marcussen T."/>
            <person name="Sandve S.R."/>
            <person name="Heier L."/>
            <person name="Spannagl M."/>
            <person name="Pfeifer M."/>
            <person name="Jakobsen K.S."/>
            <person name="Wulff B.B."/>
            <person name="Steuernagel B."/>
            <person name="Mayer K.F."/>
            <person name="Olsen O.A."/>
        </authorList>
    </citation>
    <scope>NUCLEOTIDE SEQUENCE [LARGE SCALE GENOMIC DNA]</scope>
    <source>
        <strain evidence="3">cv. AL8/78</strain>
    </source>
</reference>
<feature type="compositionally biased region" description="Basic residues" evidence="1">
    <location>
        <begin position="83"/>
        <end position="101"/>
    </location>
</feature>
<protein>
    <submittedName>
        <fullName evidence="2">Uncharacterized protein</fullName>
    </submittedName>
</protein>
<dbReference type="AlphaFoldDB" id="A0A453HWH1"/>
<feature type="region of interest" description="Disordered" evidence="1">
    <location>
        <begin position="1"/>
        <end position="115"/>
    </location>
</feature>
<reference evidence="2" key="4">
    <citation type="submission" date="2019-03" db="UniProtKB">
        <authorList>
            <consortium name="EnsemblPlants"/>
        </authorList>
    </citation>
    <scope>IDENTIFICATION</scope>
</reference>
<reference evidence="2" key="5">
    <citation type="journal article" date="2021" name="G3 (Bethesda)">
        <title>Aegilops tauschii genome assembly Aet v5.0 features greater sequence contiguity and improved annotation.</title>
        <authorList>
            <person name="Wang L."/>
            <person name="Zhu T."/>
            <person name="Rodriguez J.C."/>
            <person name="Deal K.R."/>
            <person name="Dubcovsky J."/>
            <person name="McGuire P.E."/>
            <person name="Lux T."/>
            <person name="Spannagl M."/>
            <person name="Mayer K.F.X."/>
            <person name="Baldrich P."/>
            <person name="Meyers B.C."/>
            <person name="Huo N."/>
            <person name="Gu Y.Q."/>
            <person name="Zhou H."/>
            <person name="Devos K.M."/>
            <person name="Bennetzen J.L."/>
            <person name="Unver T."/>
            <person name="Budak H."/>
            <person name="Gulick P.J."/>
            <person name="Galiba G."/>
            <person name="Kalapos B."/>
            <person name="Nelson D.R."/>
            <person name="Li P."/>
            <person name="You F.M."/>
            <person name="Luo M.C."/>
            <person name="Dvorak J."/>
        </authorList>
    </citation>
    <scope>NUCLEOTIDE SEQUENCE [LARGE SCALE GENOMIC DNA]</scope>
    <source>
        <strain evidence="2">cv. AL8/78</strain>
    </source>
</reference>
<evidence type="ECO:0000313" key="3">
    <source>
        <dbReference type="Proteomes" id="UP000015105"/>
    </source>
</evidence>
<keyword evidence="3" id="KW-1185">Reference proteome</keyword>
<dbReference type="Proteomes" id="UP000015105">
    <property type="component" value="Chromosome 4D"/>
</dbReference>
<evidence type="ECO:0000313" key="2">
    <source>
        <dbReference type="EnsemblPlants" id="AET4Gv20331200.8"/>
    </source>
</evidence>
<dbReference type="EnsemblPlants" id="AET4Gv20331200.8">
    <property type="protein sequence ID" value="AET4Gv20331200.8"/>
    <property type="gene ID" value="AET4Gv20331200"/>
</dbReference>
<name>A0A453HWH1_AEGTS</name>
<evidence type="ECO:0000256" key="1">
    <source>
        <dbReference type="SAM" id="MobiDB-lite"/>
    </source>
</evidence>
<sequence length="115" mass="12633">DGPAPTTRWSTPRQPPSASPGARWRSRTSTAASTPSASPATEPRASSRRPPPASAPPPPATTRCAVPCARSTRISGPPPPVGRRTRWKRRRIALRPRRWRPRTNSPINLPRLLLR</sequence>
<accession>A0A453HWH1</accession>
<organism evidence="2 3">
    <name type="scientific">Aegilops tauschii subsp. strangulata</name>
    <name type="common">Goatgrass</name>
    <dbReference type="NCBI Taxonomy" id="200361"/>
    <lineage>
        <taxon>Eukaryota</taxon>
        <taxon>Viridiplantae</taxon>
        <taxon>Streptophyta</taxon>
        <taxon>Embryophyta</taxon>
        <taxon>Tracheophyta</taxon>
        <taxon>Spermatophyta</taxon>
        <taxon>Magnoliopsida</taxon>
        <taxon>Liliopsida</taxon>
        <taxon>Poales</taxon>
        <taxon>Poaceae</taxon>
        <taxon>BOP clade</taxon>
        <taxon>Pooideae</taxon>
        <taxon>Triticodae</taxon>
        <taxon>Triticeae</taxon>
        <taxon>Triticinae</taxon>
        <taxon>Aegilops</taxon>
    </lineage>
</organism>
<reference evidence="3" key="2">
    <citation type="journal article" date="2017" name="Nat. Plants">
        <title>The Aegilops tauschii genome reveals multiple impacts of transposons.</title>
        <authorList>
            <person name="Zhao G."/>
            <person name="Zou C."/>
            <person name="Li K."/>
            <person name="Wang K."/>
            <person name="Li T."/>
            <person name="Gao L."/>
            <person name="Zhang X."/>
            <person name="Wang H."/>
            <person name="Yang Z."/>
            <person name="Liu X."/>
            <person name="Jiang W."/>
            <person name="Mao L."/>
            <person name="Kong X."/>
            <person name="Jiao Y."/>
            <person name="Jia J."/>
        </authorList>
    </citation>
    <scope>NUCLEOTIDE SEQUENCE [LARGE SCALE GENOMIC DNA]</scope>
    <source>
        <strain evidence="3">cv. AL8/78</strain>
    </source>
</reference>
<feature type="compositionally biased region" description="Low complexity" evidence="1">
    <location>
        <begin position="27"/>
        <end position="44"/>
    </location>
</feature>